<sequence length="60" mass="6808">MFDRFLGHDENNKKAFIEMMPNKRFTTQEEVAHTIVFLAEDNVTAITGQTITIDGGYTAQ</sequence>
<proteinExistence type="predicted"/>
<dbReference type="SUPFAM" id="SSF51735">
    <property type="entry name" value="NAD(P)-binding Rossmann-fold domains"/>
    <property type="match status" value="1"/>
</dbReference>
<dbReference type="Pfam" id="PF13561">
    <property type="entry name" value="adh_short_C2"/>
    <property type="match status" value="1"/>
</dbReference>
<dbReference type="Gene3D" id="3.40.50.720">
    <property type="entry name" value="NAD(P)-binding Rossmann-like Domain"/>
    <property type="match status" value="1"/>
</dbReference>
<evidence type="ECO:0000313" key="1">
    <source>
        <dbReference type="EMBL" id="EIR20780.1"/>
    </source>
</evidence>
<name>A0AB72ZLP7_YERPE</name>
<accession>A0AB72ZLP7</accession>
<dbReference type="AlphaFoldDB" id="A0AB72ZLP7"/>
<gene>
    <name evidence="1" type="ORF">YPPY08_1742</name>
</gene>
<dbReference type="InterPro" id="IPR036291">
    <property type="entry name" value="NAD(P)-bd_dom_sf"/>
</dbReference>
<reference evidence="1 2" key="1">
    <citation type="submission" date="2012-05" db="EMBL/GenBank/DDBJ databases">
        <title>Genome sequence of Yersinia Pestis PY-08.</title>
        <authorList>
            <person name="Santana-Cruz I."/>
            <person name="Sengamalay N."/>
            <person name="McCracken C."/>
            <person name="Daugherty S.C."/>
            <person name="Maroo A."/>
            <person name="Vara P.G."/>
            <person name="Tallon L.J."/>
            <person name="Sadzewicz L."/>
            <person name="Vinetz J.M."/>
            <person name="Cespedes Zambrano M.J."/>
            <person name="Fraser-Liggett C.M."/>
            <person name="Tettelin H."/>
        </authorList>
    </citation>
    <scope>NUCLEOTIDE SEQUENCE [LARGE SCALE GENOMIC DNA]</scope>
    <source>
        <strain evidence="1 2">PY-08</strain>
    </source>
</reference>
<comment type="caution">
    <text evidence="1">The sequence shown here is derived from an EMBL/GenBank/DDBJ whole genome shotgun (WGS) entry which is preliminary data.</text>
</comment>
<evidence type="ECO:0000313" key="2">
    <source>
        <dbReference type="Proteomes" id="UP000003231"/>
    </source>
</evidence>
<dbReference type="Proteomes" id="UP000003231">
    <property type="component" value="Unassembled WGS sequence"/>
</dbReference>
<dbReference type="InterPro" id="IPR002347">
    <property type="entry name" value="SDR_fam"/>
</dbReference>
<protein>
    <submittedName>
        <fullName evidence="1">2,5-dichloro-2,5-cyclohexadiene-1,4-diol dehydrogenase domain protein</fullName>
    </submittedName>
</protein>
<organism evidence="1 2">
    <name type="scientific">Yersinia pestis PY-08</name>
    <dbReference type="NCBI Taxonomy" id="992134"/>
    <lineage>
        <taxon>Bacteria</taxon>
        <taxon>Pseudomonadati</taxon>
        <taxon>Pseudomonadota</taxon>
        <taxon>Gammaproteobacteria</taxon>
        <taxon>Enterobacterales</taxon>
        <taxon>Yersiniaceae</taxon>
        <taxon>Yersinia</taxon>
    </lineage>
</organism>
<dbReference type="EMBL" id="AKRT01000224">
    <property type="protein sequence ID" value="EIR20780.1"/>
    <property type="molecule type" value="Genomic_DNA"/>
</dbReference>